<proteinExistence type="inferred from homology"/>
<evidence type="ECO:0000256" key="8">
    <source>
        <dbReference type="ARBA" id="ARBA00023002"/>
    </source>
</evidence>
<keyword evidence="8" id="KW-0560">Oxidoreductase</keyword>
<keyword evidence="7" id="KW-0106">Calcium</keyword>
<dbReference type="GO" id="GO:0046872">
    <property type="term" value="F:metal ion binding"/>
    <property type="evidence" value="ECO:0007669"/>
    <property type="project" value="UniProtKB-KW"/>
</dbReference>
<dbReference type="GO" id="GO:0030288">
    <property type="term" value="C:outer membrane-bounded periplasmic space"/>
    <property type="evidence" value="ECO:0007669"/>
    <property type="project" value="TreeGrafter"/>
</dbReference>
<dbReference type="GO" id="GO:0020037">
    <property type="term" value="F:heme binding"/>
    <property type="evidence" value="ECO:0007669"/>
    <property type="project" value="TreeGrafter"/>
</dbReference>
<dbReference type="EC" id="1.7.2.2" evidence="3"/>
<keyword evidence="5" id="KW-0479">Metal-binding</keyword>
<dbReference type="InterPro" id="IPR036280">
    <property type="entry name" value="Multihaem_cyt_sf"/>
</dbReference>
<keyword evidence="9" id="KW-0408">Iron</keyword>
<evidence type="ECO:0000313" key="13">
    <source>
        <dbReference type="Proteomes" id="UP000006443"/>
    </source>
</evidence>
<feature type="signal peptide" evidence="11">
    <location>
        <begin position="1"/>
        <end position="21"/>
    </location>
</feature>
<protein>
    <recommendedName>
        <fullName evidence="3">nitrite reductase (cytochrome; ammonia-forming)</fullName>
        <ecNumber evidence="3">1.7.2.2</ecNumber>
    </recommendedName>
</protein>
<dbReference type="eggNOG" id="COG3303">
    <property type="taxonomic scope" value="Bacteria"/>
</dbReference>
<dbReference type="RefSeq" id="WP_008518043.1">
    <property type="nucleotide sequence ID" value="NZ_ACJM01000015.1"/>
</dbReference>
<accession>C0GJ80</accession>
<evidence type="ECO:0000256" key="5">
    <source>
        <dbReference type="ARBA" id="ARBA00022723"/>
    </source>
</evidence>
<evidence type="ECO:0000256" key="6">
    <source>
        <dbReference type="ARBA" id="ARBA00022729"/>
    </source>
</evidence>
<dbReference type="PANTHER" id="PTHR30633">
    <property type="entry name" value="CYTOCHROME C-552 RESPIRATORY NITRITE REDUCTASE"/>
    <property type="match status" value="1"/>
</dbReference>
<evidence type="ECO:0000256" key="2">
    <source>
        <dbReference type="ARBA" id="ARBA00009288"/>
    </source>
</evidence>
<dbReference type="GO" id="GO:0042279">
    <property type="term" value="F:nitrite reductase (cytochrome, ammonia-forming) activity"/>
    <property type="evidence" value="ECO:0007669"/>
    <property type="project" value="UniProtKB-EC"/>
</dbReference>
<reference evidence="12 13" key="1">
    <citation type="submission" date="2009-02" db="EMBL/GenBank/DDBJ databases">
        <title>Sequencing of the draft genome and assembly of Dethiobacter alkaliphilus AHT 1.</title>
        <authorList>
            <consortium name="US DOE Joint Genome Institute (JGI-PGF)"/>
            <person name="Lucas S."/>
            <person name="Copeland A."/>
            <person name="Lapidus A."/>
            <person name="Glavina del Rio T."/>
            <person name="Dalin E."/>
            <person name="Tice H."/>
            <person name="Bruce D."/>
            <person name="Goodwin L."/>
            <person name="Pitluck S."/>
            <person name="Larimer F."/>
            <person name="Land M.L."/>
            <person name="Hauser L."/>
            <person name="Muyzer G."/>
        </authorList>
    </citation>
    <scope>NUCLEOTIDE SEQUENCE [LARGE SCALE GENOMIC DNA]</scope>
    <source>
        <strain evidence="12 13">AHT 1</strain>
    </source>
</reference>
<sequence length="348" mass="36960">MKKHWLLVVILAFALSVAVIGCGENGNNNDNNNGDVNGNGNGAAVEGLLEATNAITAEWRESGKQFAMAGVADRPGAVCASCHDGFGFANKNGINFADQWNPGGADEDMDMFPEHITGLTCEACHAGAGLDYMESGTVELPYGTVDNAGTGAACMFCHSGRRDTPAAFAEYEAGEATGFTYPHYGPAAVFTGMGGMEYPDMDYASTGAHANLADSCVACHMPETADGYKAHNFTMDLAYIDQTCGSCHSGLEDYNYNGYLDEIQGMMDTLQEAIFEATGATGLSSARGQLVFETDGEPLGVEDVDLAAFVAAYTWYEINYEGSMGIHNPAYAKSLIENSYYRLTGEEM</sequence>
<feature type="chain" id="PRO_5039153572" description="nitrite reductase (cytochrome; ammonia-forming)" evidence="11">
    <location>
        <begin position="22"/>
        <end position="348"/>
    </location>
</feature>
<dbReference type="PROSITE" id="PS51257">
    <property type="entry name" value="PROKAR_LIPOPROTEIN"/>
    <property type="match status" value="1"/>
</dbReference>
<dbReference type="EMBL" id="ACJM01000015">
    <property type="protein sequence ID" value="EEG76565.1"/>
    <property type="molecule type" value="Genomic_DNA"/>
</dbReference>
<dbReference type="SUPFAM" id="SSF48695">
    <property type="entry name" value="Multiheme cytochromes"/>
    <property type="match status" value="1"/>
</dbReference>
<evidence type="ECO:0000313" key="12">
    <source>
        <dbReference type="EMBL" id="EEG76565.1"/>
    </source>
</evidence>
<keyword evidence="4" id="KW-0349">Heme</keyword>
<comment type="similarity">
    <text evidence="2">Belongs to the cytochrome c-552 family.</text>
</comment>
<evidence type="ECO:0000256" key="11">
    <source>
        <dbReference type="SAM" id="SignalP"/>
    </source>
</evidence>
<dbReference type="AlphaFoldDB" id="C0GJ80"/>
<comment type="caution">
    <text evidence="12">The sequence shown here is derived from an EMBL/GenBank/DDBJ whole genome shotgun (WGS) entry which is preliminary data.</text>
</comment>
<dbReference type="InterPro" id="IPR003321">
    <property type="entry name" value="Cyt_c552"/>
</dbReference>
<keyword evidence="6 11" id="KW-0732">Signal</keyword>
<dbReference type="Pfam" id="PF02335">
    <property type="entry name" value="Cytochrom_C552"/>
    <property type="match status" value="1"/>
</dbReference>
<dbReference type="OrthoDB" id="9814800at2"/>
<comment type="catalytic activity">
    <reaction evidence="10">
        <text>6 Fe(III)-[cytochrome c] + NH4(+) + 2 H2O = 6 Fe(II)-[cytochrome c] + nitrite + 8 H(+)</text>
        <dbReference type="Rhea" id="RHEA:13089"/>
        <dbReference type="Rhea" id="RHEA-COMP:10350"/>
        <dbReference type="Rhea" id="RHEA-COMP:14399"/>
        <dbReference type="ChEBI" id="CHEBI:15377"/>
        <dbReference type="ChEBI" id="CHEBI:15378"/>
        <dbReference type="ChEBI" id="CHEBI:16301"/>
        <dbReference type="ChEBI" id="CHEBI:28938"/>
        <dbReference type="ChEBI" id="CHEBI:29033"/>
        <dbReference type="ChEBI" id="CHEBI:29034"/>
        <dbReference type="EC" id="1.7.2.2"/>
    </reaction>
</comment>
<evidence type="ECO:0000256" key="1">
    <source>
        <dbReference type="ARBA" id="ARBA00004196"/>
    </source>
</evidence>
<evidence type="ECO:0000256" key="4">
    <source>
        <dbReference type="ARBA" id="ARBA00022617"/>
    </source>
</evidence>
<organism evidence="12 13">
    <name type="scientific">Dethiobacter alkaliphilus AHT 1</name>
    <dbReference type="NCBI Taxonomy" id="555088"/>
    <lineage>
        <taxon>Bacteria</taxon>
        <taxon>Bacillati</taxon>
        <taxon>Bacillota</taxon>
        <taxon>Dethiobacteria</taxon>
        <taxon>Dethiobacterales</taxon>
        <taxon>Dethiobacteraceae</taxon>
        <taxon>Dethiobacter</taxon>
    </lineage>
</organism>
<keyword evidence="13" id="KW-1185">Reference proteome</keyword>
<dbReference type="PANTHER" id="PTHR30633:SF0">
    <property type="entry name" value="CYTOCHROME C-552"/>
    <property type="match status" value="1"/>
</dbReference>
<gene>
    <name evidence="12" type="ORF">DealDRAFT_2539</name>
</gene>
<evidence type="ECO:0000256" key="10">
    <source>
        <dbReference type="ARBA" id="ARBA00049131"/>
    </source>
</evidence>
<dbReference type="GO" id="GO:0019645">
    <property type="term" value="P:anaerobic electron transport chain"/>
    <property type="evidence" value="ECO:0007669"/>
    <property type="project" value="TreeGrafter"/>
</dbReference>
<evidence type="ECO:0000256" key="7">
    <source>
        <dbReference type="ARBA" id="ARBA00022837"/>
    </source>
</evidence>
<evidence type="ECO:0000256" key="3">
    <source>
        <dbReference type="ARBA" id="ARBA00011887"/>
    </source>
</evidence>
<dbReference type="Proteomes" id="UP000006443">
    <property type="component" value="Unassembled WGS sequence"/>
</dbReference>
<evidence type="ECO:0000256" key="9">
    <source>
        <dbReference type="ARBA" id="ARBA00023004"/>
    </source>
</evidence>
<comment type="subcellular location">
    <subcellularLocation>
        <location evidence="1">Cell envelope</location>
    </subcellularLocation>
</comment>
<dbReference type="STRING" id="555088.DealDRAFT_2539"/>
<name>C0GJ80_DETAL</name>
<dbReference type="Gene3D" id="1.10.1130.10">
    <property type="entry name" value="Flavocytochrome C3, Chain A"/>
    <property type="match status" value="2"/>
</dbReference>